<dbReference type="AlphaFoldDB" id="A0A392SNH4"/>
<evidence type="ECO:0000313" key="2">
    <source>
        <dbReference type="EMBL" id="MCI50431.1"/>
    </source>
</evidence>
<reference evidence="2 3" key="1">
    <citation type="journal article" date="2018" name="Front. Plant Sci.">
        <title>Red Clover (Trifolium pratense) and Zigzag Clover (T. medium) - A Picture of Genomic Similarities and Differences.</title>
        <authorList>
            <person name="Dluhosova J."/>
            <person name="Istvanek J."/>
            <person name="Nedelnik J."/>
            <person name="Repkova J."/>
        </authorList>
    </citation>
    <scope>NUCLEOTIDE SEQUENCE [LARGE SCALE GENOMIC DNA]</scope>
    <source>
        <strain evidence="3">cv. 10/8</strain>
        <tissue evidence="2">Leaf</tissue>
    </source>
</reference>
<comment type="caution">
    <text evidence="2">The sequence shown here is derived from an EMBL/GenBank/DDBJ whole genome shotgun (WGS) entry which is preliminary data.</text>
</comment>
<feature type="non-terminal residue" evidence="2">
    <location>
        <position position="1"/>
    </location>
</feature>
<feature type="region of interest" description="Disordered" evidence="1">
    <location>
        <begin position="1"/>
        <end position="48"/>
    </location>
</feature>
<accession>A0A392SNH4</accession>
<name>A0A392SNH4_9FABA</name>
<dbReference type="Proteomes" id="UP000265520">
    <property type="component" value="Unassembled WGS sequence"/>
</dbReference>
<evidence type="ECO:0000313" key="3">
    <source>
        <dbReference type="Proteomes" id="UP000265520"/>
    </source>
</evidence>
<sequence length="100" mass="11765">VREKDLKTANLNSEWMEERFDEELTEPMGQSYEEAAEGTDEEETETYTPNEVLVQEMDELNCRLNNMKEYDVRTLKACKEQGQEWVERLTIEINSRGPEA</sequence>
<feature type="compositionally biased region" description="Acidic residues" evidence="1">
    <location>
        <begin position="34"/>
        <end position="45"/>
    </location>
</feature>
<proteinExistence type="predicted"/>
<feature type="non-terminal residue" evidence="2">
    <location>
        <position position="100"/>
    </location>
</feature>
<organism evidence="2 3">
    <name type="scientific">Trifolium medium</name>
    <dbReference type="NCBI Taxonomy" id="97028"/>
    <lineage>
        <taxon>Eukaryota</taxon>
        <taxon>Viridiplantae</taxon>
        <taxon>Streptophyta</taxon>
        <taxon>Embryophyta</taxon>
        <taxon>Tracheophyta</taxon>
        <taxon>Spermatophyta</taxon>
        <taxon>Magnoliopsida</taxon>
        <taxon>eudicotyledons</taxon>
        <taxon>Gunneridae</taxon>
        <taxon>Pentapetalae</taxon>
        <taxon>rosids</taxon>
        <taxon>fabids</taxon>
        <taxon>Fabales</taxon>
        <taxon>Fabaceae</taxon>
        <taxon>Papilionoideae</taxon>
        <taxon>50 kb inversion clade</taxon>
        <taxon>NPAAA clade</taxon>
        <taxon>Hologalegina</taxon>
        <taxon>IRL clade</taxon>
        <taxon>Trifolieae</taxon>
        <taxon>Trifolium</taxon>
    </lineage>
</organism>
<evidence type="ECO:0000256" key="1">
    <source>
        <dbReference type="SAM" id="MobiDB-lite"/>
    </source>
</evidence>
<keyword evidence="3" id="KW-1185">Reference proteome</keyword>
<dbReference type="EMBL" id="LXQA010416641">
    <property type="protein sequence ID" value="MCI50431.1"/>
    <property type="molecule type" value="Genomic_DNA"/>
</dbReference>
<protein>
    <submittedName>
        <fullName evidence="2">Uncharacterized protein</fullName>
    </submittedName>
</protein>